<dbReference type="AlphaFoldDB" id="A0A250XFF8"/>
<name>A0A250XFF8_9CHLO</name>
<evidence type="ECO:0000256" key="1">
    <source>
        <dbReference type="SAM" id="MobiDB-lite"/>
    </source>
</evidence>
<dbReference type="EMBL" id="BEGY01000070">
    <property type="protein sequence ID" value="GAX81807.1"/>
    <property type="molecule type" value="Genomic_DNA"/>
</dbReference>
<protein>
    <submittedName>
        <fullName evidence="2">Uncharacterized protein</fullName>
    </submittedName>
</protein>
<reference evidence="2 3" key="1">
    <citation type="submission" date="2017-08" db="EMBL/GenBank/DDBJ databases">
        <title>Acidophilic green algal genome provides insights into adaptation to an acidic environment.</title>
        <authorList>
            <person name="Hirooka S."/>
            <person name="Hirose Y."/>
            <person name="Kanesaki Y."/>
            <person name="Higuchi S."/>
            <person name="Fujiwara T."/>
            <person name="Onuma R."/>
            <person name="Era A."/>
            <person name="Ohbayashi R."/>
            <person name="Uzuka A."/>
            <person name="Nozaki H."/>
            <person name="Yoshikawa H."/>
            <person name="Miyagishima S.Y."/>
        </authorList>
    </citation>
    <scope>NUCLEOTIDE SEQUENCE [LARGE SCALE GENOMIC DNA]</scope>
    <source>
        <strain evidence="2 3">NIES-2499</strain>
    </source>
</reference>
<organism evidence="2 3">
    <name type="scientific">Chlamydomonas eustigma</name>
    <dbReference type="NCBI Taxonomy" id="1157962"/>
    <lineage>
        <taxon>Eukaryota</taxon>
        <taxon>Viridiplantae</taxon>
        <taxon>Chlorophyta</taxon>
        <taxon>core chlorophytes</taxon>
        <taxon>Chlorophyceae</taxon>
        <taxon>CS clade</taxon>
        <taxon>Chlamydomonadales</taxon>
        <taxon>Chlamydomonadaceae</taxon>
        <taxon>Chlamydomonas</taxon>
    </lineage>
</organism>
<proteinExistence type="predicted"/>
<sequence>MVRDDKTEYLDISYGLIVKISKSVPVKGGRRKEKSQTSISWDDQDATYLCRWYEAATTESGCPRKVSSRKAFVMPIHCPYGFNWEVHATDNMVLCPVEMEWNEEEKVFLLNVDSEKQATHLALESVTRDDGSREYDFVGNVPPDSTADEVDKDAVLVDEGAADSSKRRKRYSKMHNGPSSKGSKRGKLT</sequence>
<dbReference type="OrthoDB" id="10064970at2759"/>
<comment type="caution">
    <text evidence="2">The sequence shown here is derived from an EMBL/GenBank/DDBJ whole genome shotgun (WGS) entry which is preliminary data.</text>
</comment>
<keyword evidence="3" id="KW-1185">Reference proteome</keyword>
<feature type="region of interest" description="Disordered" evidence="1">
    <location>
        <begin position="139"/>
        <end position="189"/>
    </location>
</feature>
<evidence type="ECO:0000313" key="3">
    <source>
        <dbReference type="Proteomes" id="UP000232323"/>
    </source>
</evidence>
<accession>A0A250XFF8</accession>
<gene>
    <name evidence="2" type="ORF">CEUSTIGMA_g9235.t1</name>
</gene>
<evidence type="ECO:0000313" key="2">
    <source>
        <dbReference type="EMBL" id="GAX81807.1"/>
    </source>
</evidence>
<dbReference type="Proteomes" id="UP000232323">
    <property type="component" value="Unassembled WGS sequence"/>
</dbReference>
<feature type="non-terminal residue" evidence="2">
    <location>
        <position position="1"/>
    </location>
</feature>